<keyword evidence="1" id="KW-1133">Transmembrane helix</keyword>
<dbReference type="OrthoDB" id="5651567at2"/>
<feature type="transmembrane region" description="Helical" evidence="1">
    <location>
        <begin position="246"/>
        <end position="265"/>
    </location>
</feature>
<protein>
    <submittedName>
        <fullName evidence="2">Uncharacterized protein</fullName>
    </submittedName>
</protein>
<reference evidence="2 3" key="1">
    <citation type="submission" date="2018-06" db="EMBL/GenBank/DDBJ databases">
        <authorList>
            <consortium name="Pathogen Informatics"/>
            <person name="Doyle S."/>
        </authorList>
    </citation>
    <scope>NUCLEOTIDE SEQUENCE [LARGE SCALE GENOMIC DNA]</scope>
    <source>
        <strain evidence="2 3">NCTC13316</strain>
    </source>
</reference>
<proteinExistence type="predicted"/>
<keyword evidence="1" id="KW-0472">Membrane</keyword>
<gene>
    <name evidence="2" type="ORF">NCTC13316_02053</name>
</gene>
<accession>A0A378JPS0</accession>
<organism evidence="2 3">
    <name type="scientific">Legionella busanensis</name>
    <dbReference type="NCBI Taxonomy" id="190655"/>
    <lineage>
        <taxon>Bacteria</taxon>
        <taxon>Pseudomonadati</taxon>
        <taxon>Pseudomonadota</taxon>
        <taxon>Gammaproteobacteria</taxon>
        <taxon>Legionellales</taxon>
        <taxon>Legionellaceae</taxon>
        <taxon>Legionella</taxon>
    </lineage>
</organism>
<dbReference type="RefSeq" id="WP_115331549.1">
    <property type="nucleotide sequence ID" value="NZ_CAAAHP010000002.1"/>
</dbReference>
<dbReference type="EMBL" id="UGOD01000001">
    <property type="protein sequence ID" value="STX51950.1"/>
    <property type="molecule type" value="Genomic_DNA"/>
</dbReference>
<keyword evidence="3" id="KW-1185">Reference proteome</keyword>
<sequence length="288" mass="32678">MSHFKLVVICSDSTVANRAKKEIWRKKLLQLKHCEIKEINKNDGIIPSCNQNHPKDVQVLLITGEHGSVDLLEFNEISLVKWQDWVDRHKNQPPQFDIIIMDLCDSTALLSIGIASLLKPSGLFISSIATCHGMRDVIVNAAPTSLYDIQKALITYIQNSNILGGCNISFAKKRANPFPRSLFFSGKITEIHDKKVPMTLAVDELLQRQKVIRVIKSKGVISKEKESLIEFITSEKALSELYSNQLSWMKIGLWFTSFLVFLGLVKLYSMMNANIEDFDICDIKPYCF</sequence>
<evidence type="ECO:0000313" key="2">
    <source>
        <dbReference type="EMBL" id="STX51950.1"/>
    </source>
</evidence>
<evidence type="ECO:0000256" key="1">
    <source>
        <dbReference type="SAM" id="Phobius"/>
    </source>
</evidence>
<dbReference type="AlphaFoldDB" id="A0A378JPS0"/>
<keyword evidence="1" id="KW-0812">Transmembrane</keyword>
<dbReference type="Proteomes" id="UP000254794">
    <property type="component" value="Unassembled WGS sequence"/>
</dbReference>
<evidence type="ECO:0000313" key="3">
    <source>
        <dbReference type="Proteomes" id="UP000254794"/>
    </source>
</evidence>
<name>A0A378JPS0_9GAMM</name>